<dbReference type="PROSITE" id="PS50045">
    <property type="entry name" value="SIGMA54_INTERACT_4"/>
    <property type="match status" value="1"/>
</dbReference>
<dbReference type="GO" id="GO:0043565">
    <property type="term" value="F:sequence-specific DNA binding"/>
    <property type="evidence" value="ECO:0007669"/>
    <property type="project" value="InterPro"/>
</dbReference>
<dbReference type="Pfam" id="PF14532">
    <property type="entry name" value="Sigma54_activ_2"/>
    <property type="match status" value="1"/>
</dbReference>
<keyword evidence="2" id="KW-0067">ATP-binding</keyword>
<dbReference type="SUPFAM" id="SSF52540">
    <property type="entry name" value="P-loop containing nucleoside triphosphate hydrolases"/>
    <property type="match status" value="1"/>
</dbReference>
<keyword evidence="5" id="KW-0804">Transcription</keyword>
<dbReference type="EMBL" id="LUKE01000001">
    <property type="protein sequence ID" value="KYG66209.1"/>
    <property type="molecule type" value="Genomic_DNA"/>
</dbReference>
<dbReference type="InterPro" id="IPR009057">
    <property type="entry name" value="Homeodomain-like_sf"/>
</dbReference>
<evidence type="ECO:0000256" key="3">
    <source>
        <dbReference type="ARBA" id="ARBA00023015"/>
    </source>
</evidence>
<dbReference type="SUPFAM" id="SSF46689">
    <property type="entry name" value="Homeodomain-like"/>
    <property type="match status" value="1"/>
</dbReference>
<dbReference type="InterPro" id="IPR025944">
    <property type="entry name" value="Sigma_54_int_dom_CS"/>
</dbReference>
<evidence type="ECO:0000259" key="6">
    <source>
        <dbReference type="PROSITE" id="PS50045"/>
    </source>
</evidence>
<protein>
    <submittedName>
        <fullName evidence="7">Transcriptional regulator</fullName>
    </submittedName>
</protein>
<evidence type="ECO:0000256" key="5">
    <source>
        <dbReference type="ARBA" id="ARBA00023163"/>
    </source>
</evidence>
<organism evidence="7 8">
    <name type="scientific">Bdellovibrio bacteriovorus</name>
    <dbReference type="NCBI Taxonomy" id="959"/>
    <lineage>
        <taxon>Bacteria</taxon>
        <taxon>Pseudomonadati</taxon>
        <taxon>Bdellovibrionota</taxon>
        <taxon>Bdellovibrionia</taxon>
        <taxon>Bdellovibrionales</taxon>
        <taxon>Pseudobdellovibrionaceae</taxon>
        <taxon>Bdellovibrio</taxon>
    </lineage>
</organism>
<dbReference type="PANTHER" id="PTHR32071">
    <property type="entry name" value="TRANSCRIPTIONAL REGULATORY PROTEIN"/>
    <property type="match status" value="1"/>
</dbReference>
<dbReference type="GO" id="GO:0006355">
    <property type="term" value="P:regulation of DNA-templated transcription"/>
    <property type="evidence" value="ECO:0007669"/>
    <property type="project" value="InterPro"/>
</dbReference>
<accession>A0A150WPI3</accession>
<dbReference type="Pfam" id="PF25601">
    <property type="entry name" value="AAA_lid_14"/>
    <property type="match status" value="1"/>
</dbReference>
<dbReference type="Proteomes" id="UP000075320">
    <property type="component" value="Unassembled WGS sequence"/>
</dbReference>
<dbReference type="PROSITE" id="PS00688">
    <property type="entry name" value="SIGMA54_INTERACT_3"/>
    <property type="match status" value="1"/>
</dbReference>
<dbReference type="PRINTS" id="PR01590">
    <property type="entry name" value="HTHFIS"/>
</dbReference>
<dbReference type="InterPro" id="IPR002078">
    <property type="entry name" value="Sigma_54_int"/>
</dbReference>
<dbReference type="GO" id="GO:0005524">
    <property type="term" value="F:ATP binding"/>
    <property type="evidence" value="ECO:0007669"/>
    <property type="project" value="UniProtKB-KW"/>
</dbReference>
<sequence>MSYFDFDALTIEDRKMHEVKQLGLQLAATQASLLVVGEAGVGKTSLARYIYAKSRSPRLYVLDCKNSGGFDFNRVDGGTLLIEDLDCASLALQGELMKLVERTDATRPRFISTSRRDIRALVKQEQFRQDLFYKLAVVHLEMPRLEDRATDFGKIVNFILEVSQIMHGKNGMSLSAEAYGRLNSWNWPGNIRELENVVERAVVLAKSSHIEADAIQFEAVNEDLALDFAPGMSLSEVEKRLILQTLELTAQNRTRAAQMLGISIRTLRNKLNEYRMEGVL</sequence>
<evidence type="ECO:0000256" key="2">
    <source>
        <dbReference type="ARBA" id="ARBA00022840"/>
    </source>
</evidence>
<dbReference type="Gene3D" id="1.10.10.60">
    <property type="entry name" value="Homeodomain-like"/>
    <property type="match status" value="1"/>
</dbReference>
<feature type="domain" description="Sigma-54 factor interaction" evidence="6">
    <location>
        <begin position="9"/>
        <end position="203"/>
    </location>
</feature>
<name>A0A150WPI3_BDEBC</name>
<evidence type="ECO:0000256" key="1">
    <source>
        <dbReference type="ARBA" id="ARBA00022741"/>
    </source>
</evidence>
<dbReference type="Pfam" id="PF02954">
    <property type="entry name" value="HTH_8"/>
    <property type="match status" value="1"/>
</dbReference>
<dbReference type="InterPro" id="IPR058031">
    <property type="entry name" value="AAA_lid_NorR"/>
</dbReference>
<dbReference type="OrthoDB" id="5289903at2"/>
<proteinExistence type="predicted"/>
<dbReference type="PANTHER" id="PTHR32071:SF21">
    <property type="entry name" value="TRANSCRIPTIONAL REGULATORY PROTEIN FLGR"/>
    <property type="match status" value="1"/>
</dbReference>
<dbReference type="RefSeq" id="WP_061833775.1">
    <property type="nucleotide sequence ID" value="NZ_LUKE01000001.1"/>
</dbReference>
<dbReference type="AlphaFoldDB" id="A0A150WPI3"/>
<keyword evidence="1" id="KW-0547">Nucleotide-binding</keyword>
<dbReference type="InterPro" id="IPR027417">
    <property type="entry name" value="P-loop_NTPase"/>
</dbReference>
<reference evidence="7 8" key="1">
    <citation type="submission" date="2016-03" db="EMBL/GenBank/DDBJ databases">
        <authorList>
            <person name="Ploux O."/>
        </authorList>
    </citation>
    <scope>NUCLEOTIDE SEQUENCE [LARGE SCALE GENOMIC DNA]</scope>
    <source>
        <strain evidence="7 8">R0</strain>
    </source>
</reference>
<comment type="caution">
    <text evidence="7">The sequence shown here is derived from an EMBL/GenBank/DDBJ whole genome shotgun (WGS) entry which is preliminary data.</text>
</comment>
<dbReference type="Gene3D" id="1.10.8.60">
    <property type="match status" value="1"/>
</dbReference>
<evidence type="ECO:0000313" key="8">
    <source>
        <dbReference type="Proteomes" id="UP000075320"/>
    </source>
</evidence>
<dbReference type="Gene3D" id="3.40.50.300">
    <property type="entry name" value="P-loop containing nucleotide triphosphate hydrolases"/>
    <property type="match status" value="1"/>
</dbReference>
<keyword evidence="3" id="KW-0805">Transcription regulation</keyword>
<keyword evidence="8" id="KW-1185">Reference proteome</keyword>
<gene>
    <name evidence="7" type="ORF">AZI86_03875</name>
</gene>
<evidence type="ECO:0000256" key="4">
    <source>
        <dbReference type="ARBA" id="ARBA00023125"/>
    </source>
</evidence>
<evidence type="ECO:0000313" key="7">
    <source>
        <dbReference type="EMBL" id="KYG66209.1"/>
    </source>
</evidence>
<dbReference type="InterPro" id="IPR002197">
    <property type="entry name" value="HTH_Fis"/>
</dbReference>
<keyword evidence="4" id="KW-0238">DNA-binding</keyword>